<accession>A0ABN9CUE2</accession>
<evidence type="ECO:0000259" key="2">
    <source>
        <dbReference type="PROSITE" id="PS50835"/>
    </source>
</evidence>
<dbReference type="PANTHER" id="PTHR44969">
    <property type="entry name" value="CELL SURFACE A33 ANTIGEN"/>
    <property type="match status" value="1"/>
</dbReference>
<evidence type="ECO:0000313" key="3">
    <source>
        <dbReference type="EMBL" id="CAI9563374.1"/>
    </source>
</evidence>
<protein>
    <recommendedName>
        <fullName evidence="2">Ig-like domain-containing protein</fullName>
    </recommendedName>
</protein>
<dbReference type="Gene3D" id="2.60.40.10">
    <property type="entry name" value="Immunoglobulins"/>
    <property type="match status" value="1"/>
</dbReference>
<dbReference type="Proteomes" id="UP001162483">
    <property type="component" value="Unassembled WGS sequence"/>
</dbReference>
<feature type="domain" description="Ig-like" evidence="2">
    <location>
        <begin position="36"/>
        <end position="121"/>
    </location>
</feature>
<evidence type="ECO:0000313" key="4">
    <source>
        <dbReference type="Proteomes" id="UP001162483"/>
    </source>
</evidence>
<sequence>MEDNGTYRCEINLPNDRSGTRQAKMDLLVLVLPSKPDCAIVGTAEIGQAIQLTCASKEGSPVPQYTWQIFSPQNTLRTLPATATIEGGVLSLKNISTETSGFFICTSTNKIGQDSCNMTLSVMQPSMNIALYAGVIGGSLAGIIVIGIIAYCCCCRDREEKEDYEMA</sequence>
<dbReference type="InterPro" id="IPR007110">
    <property type="entry name" value="Ig-like_dom"/>
</dbReference>
<dbReference type="InterPro" id="IPR003598">
    <property type="entry name" value="Ig_sub2"/>
</dbReference>
<organism evidence="3 4">
    <name type="scientific">Staurois parvus</name>
    <dbReference type="NCBI Taxonomy" id="386267"/>
    <lineage>
        <taxon>Eukaryota</taxon>
        <taxon>Metazoa</taxon>
        <taxon>Chordata</taxon>
        <taxon>Craniata</taxon>
        <taxon>Vertebrata</taxon>
        <taxon>Euteleostomi</taxon>
        <taxon>Amphibia</taxon>
        <taxon>Batrachia</taxon>
        <taxon>Anura</taxon>
        <taxon>Neobatrachia</taxon>
        <taxon>Ranoidea</taxon>
        <taxon>Ranidae</taxon>
        <taxon>Staurois</taxon>
    </lineage>
</organism>
<name>A0ABN9CUE2_9NEOB</name>
<dbReference type="SMART" id="SM00409">
    <property type="entry name" value="IG"/>
    <property type="match status" value="1"/>
</dbReference>
<dbReference type="PROSITE" id="PS50835">
    <property type="entry name" value="IG_LIKE"/>
    <property type="match status" value="1"/>
</dbReference>
<keyword evidence="1" id="KW-1133">Transmembrane helix</keyword>
<dbReference type="InterPro" id="IPR042474">
    <property type="entry name" value="A33"/>
</dbReference>
<dbReference type="SUPFAM" id="SSF48726">
    <property type="entry name" value="Immunoglobulin"/>
    <property type="match status" value="1"/>
</dbReference>
<dbReference type="Pfam" id="PF13927">
    <property type="entry name" value="Ig_3"/>
    <property type="match status" value="1"/>
</dbReference>
<reference evidence="3" key="1">
    <citation type="submission" date="2023-05" db="EMBL/GenBank/DDBJ databases">
        <authorList>
            <person name="Stuckert A."/>
        </authorList>
    </citation>
    <scope>NUCLEOTIDE SEQUENCE</scope>
</reference>
<proteinExistence type="predicted"/>
<keyword evidence="1" id="KW-0812">Transmembrane</keyword>
<dbReference type="InterPro" id="IPR003599">
    <property type="entry name" value="Ig_sub"/>
</dbReference>
<dbReference type="SMART" id="SM00408">
    <property type="entry name" value="IGc2"/>
    <property type="match status" value="1"/>
</dbReference>
<dbReference type="InterPro" id="IPR013783">
    <property type="entry name" value="Ig-like_fold"/>
</dbReference>
<comment type="caution">
    <text evidence="3">The sequence shown here is derived from an EMBL/GenBank/DDBJ whole genome shotgun (WGS) entry which is preliminary data.</text>
</comment>
<dbReference type="InterPro" id="IPR036179">
    <property type="entry name" value="Ig-like_dom_sf"/>
</dbReference>
<dbReference type="PANTHER" id="PTHR44969:SF1">
    <property type="entry name" value="CELL SURFACE A33 ANTIGEN"/>
    <property type="match status" value="1"/>
</dbReference>
<keyword evidence="4" id="KW-1185">Reference proteome</keyword>
<gene>
    <name evidence="3" type="ORF">SPARVUS_LOCUS5730215</name>
</gene>
<dbReference type="EMBL" id="CATNWA010012404">
    <property type="protein sequence ID" value="CAI9563374.1"/>
    <property type="molecule type" value="Genomic_DNA"/>
</dbReference>
<evidence type="ECO:0000256" key="1">
    <source>
        <dbReference type="SAM" id="Phobius"/>
    </source>
</evidence>
<feature type="transmembrane region" description="Helical" evidence="1">
    <location>
        <begin position="129"/>
        <end position="151"/>
    </location>
</feature>
<keyword evidence="1" id="KW-0472">Membrane</keyword>